<dbReference type="RefSeq" id="WP_101071411.1">
    <property type="nucleotide sequence ID" value="NZ_PISP01000001.1"/>
</dbReference>
<dbReference type="EMBL" id="PISP01000001">
    <property type="protein sequence ID" value="PKD44120.1"/>
    <property type="molecule type" value="Genomic_DNA"/>
</dbReference>
<evidence type="ECO:0000313" key="2">
    <source>
        <dbReference type="EMBL" id="PKD44120.1"/>
    </source>
</evidence>
<dbReference type="AlphaFoldDB" id="A0A2N0VIV0"/>
<sequence>MKLLVLILFLIPAFIMTQCEDDCSTLENWEVEDVVNLISLTPLDTSYEKGTVLTLNIELPSTNDFFADYINNRRTQVNLFEETNDNFALITLGEDELFVDNTLTFIKGNQGEFLNTFILPYNSRSGMYELEVQITLDRTGAYSHEKSGRIYLGPPDPTECSAFLLRVQFADIDGQFIEFTVTEE</sequence>
<evidence type="ECO:0000313" key="3">
    <source>
        <dbReference type="Proteomes" id="UP000233398"/>
    </source>
</evidence>
<proteinExistence type="predicted"/>
<reference evidence="2 3" key="1">
    <citation type="submission" date="2017-11" db="EMBL/GenBank/DDBJ databases">
        <title>Rhodohalobacter 15182 sp. nov., isolated from a salt lake.</title>
        <authorList>
            <person name="Han S."/>
        </authorList>
    </citation>
    <scope>NUCLEOTIDE SEQUENCE [LARGE SCALE GENOMIC DNA]</scope>
    <source>
        <strain evidence="2 3">15182</strain>
    </source>
</reference>
<keyword evidence="1" id="KW-0732">Signal</keyword>
<accession>A0A2N0VIV0</accession>
<feature type="signal peptide" evidence="1">
    <location>
        <begin position="1"/>
        <end position="17"/>
    </location>
</feature>
<gene>
    <name evidence="2" type="ORF">CWD77_01225</name>
</gene>
<name>A0A2N0VIV0_9BACT</name>
<keyword evidence="3" id="KW-1185">Reference proteome</keyword>
<evidence type="ECO:0000256" key="1">
    <source>
        <dbReference type="SAM" id="SignalP"/>
    </source>
</evidence>
<dbReference type="OrthoDB" id="1259476at2"/>
<dbReference type="Proteomes" id="UP000233398">
    <property type="component" value="Unassembled WGS sequence"/>
</dbReference>
<feature type="chain" id="PRO_5014754697" evidence="1">
    <location>
        <begin position="18"/>
        <end position="184"/>
    </location>
</feature>
<organism evidence="2 3">
    <name type="scientific">Rhodohalobacter barkolensis</name>
    <dbReference type="NCBI Taxonomy" id="2053187"/>
    <lineage>
        <taxon>Bacteria</taxon>
        <taxon>Pseudomonadati</taxon>
        <taxon>Balneolota</taxon>
        <taxon>Balneolia</taxon>
        <taxon>Balneolales</taxon>
        <taxon>Balneolaceae</taxon>
        <taxon>Rhodohalobacter</taxon>
    </lineage>
</organism>
<protein>
    <submittedName>
        <fullName evidence="2">Uncharacterized protein</fullName>
    </submittedName>
</protein>
<comment type="caution">
    <text evidence="2">The sequence shown here is derived from an EMBL/GenBank/DDBJ whole genome shotgun (WGS) entry which is preliminary data.</text>
</comment>